<dbReference type="KEGG" id="vg:54982943"/>
<accession>A0A291LAP5</accession>
<dbReference type="EMBL" id="MF663786">
    <property type="protein sequence ID" value="ATI15687.1"/>
    <property type="molecule type" value="Genomic_DNA"/>
</dbReference>
<dbReference type="RefSeq" id="YP_009792735.1">
    <property type="nucleotide sequence ID" value="NC_047861.1"/>
</dbReference>
<protein>
    <submittedName>
        <fullName evidence="1">Uncharacterized protein</fullName>
    </submittedName>
</protein>
<dbReference type="GeneID" id="54982943"/>
<evidence type="ECO:0000313" key="2">
    <source>
        <dbReference type="Proteomes" id="UP000228765"/>
    </source>
</evidence>
<evidence type="ECO:0000313" key="1">
    <source>
        <dbReference type="EMBL" id="ATI15687.1"/>
    </source>
</evidence>
<dbReference type="Proteomes" id="UP000228765">
    <property type="component" value="Segment"/>
</dbReference>
<keyword evidence="2" id="KW-1185">Reference proteome</keyword>
<organism evidence="1 2">
    <name type="scientific">Bordetella phage vB_BbrM_PHB04</name>
    <dbReference type="NCBI Taxonomy" id="2029657"/>
    <lineage>
        <taxon>Viruses</taxon>
        <taxon>Duplodnaviria</taxon>
        <taxon>Heunggongvirae</taxon>
        <taxon>Uroviricota</taxon>
        <taxon>Caudoviricetes</taxon>
        <taxon>Phabquatrovirus</taxon>
        <taxon>Phabquatrovirus PHB04</taxon>
    </lineage>
</organism>
<reference evidence="1 2" key="1">
    <citation type="submission" date="2017-08" db="EMBL/GenBank/DDBJ databases">
        <title>Complete genome sequence of a novel bacteriophage infecting Bordetella bronchiseptica.</title>
        <authorList>
            <person name="Chen Y."/>
            <person name="Song J."/>
            <person name="Wu B."/>
        </authorList>
    </citation>
    <scope>NUCLEOTIDE SEQUENCE [LARGE SCALE GENOMIC DNA]</scope>
</reference>
<sequence>MRIHISTAPARPRPQVGDRKFIRGVEHVRVLETVKSGPHRGAYIRTNSGPCYEWIPLDAAPRYLRDMPGRLIGKRPEDASRD</sequence>
<name>A0A291LAP5_9CAUD</name>
<proteinExistence type="predicted"/>